<evidence type="ECO:0000256" key="1">
    <source>
        <dbReference type="ARBA" id="ARBA00008563"/>
    </source>
</evidence>
<dbReference type="Proteomes" id="UP000263273">
    <property type="component" value="Unassembled WGS sequence"/>
</dbReference>
<dbReference type="Pfam" id="PF00829">
    <property type="entry name" value="Ribosomal_L21p"/>
    <property type="match status" value="1"/>
</dbReference>
<evidence type="ECO:0000256" key="6">
    <source>
        <dbReference type="ARBA" id="ARBA00035483"/>
    </source>
</evidence>
<dbReference type="GO" id="GO:0019843">
    <property type="term" value="F:rRNA binding"/>
    <property type="evidence" value="ECO:0007669"/>
    <property type="project" value="UniProtKB-KW"/>
</dbReference>
<dbReference type="PANTHER" id="PTHR21349">
    <property type="entry name" value="50S RIBOSOMAL PROTEIN L21"/>
    <property type="match status" value="1"/>
</dbReference>
<dbReference type="GO" id="GO:0003735">
    <property type="term" value="F:structural constituent of ribosome"/>
    <property type="evidence" value="ECO:0007669"/>
    <property type="project" value="InterPro"/>
</dbReference>
<dbReference type="GO" id="GO:0006412">
    <property type="term" value="P:translation"/>
    <property type="evidence" value="ECO:0007669"/>
    <property type="project" value="InterPro"/>
</dbReference>
<evidence type="ECO:0000313" key="8">
    <source>
        <dbReference type="EMBL" id="HBK52486.1"/>
    </source>
</evidence>
<proteinExistence type="inferred from homology"/>
<evidence type="ECO:0000256" key="4">
    <source>
        <dbReference type="ARBA" id="ARBA00022980"/>
    </source>
</evidence>
<protein>
    <recommendedName>
        <fullName evidence="6 7">50S ribosomal protein L21</fullName>
    </recommendedName>
</protein>
<evidence type="ECO:0000256" key="7">
    <source>
        <dbReference type="RuleBase" id="RU000562"/>
    </source>
</evidence>
<dbReference type="PANTHER" id="PTHR21349:SF0">
    <property type="entry name" value="LARGE RIBOSOMAL SUBUNIT PROTEIN BL21M"/>
    <property type="match status" value="1"/>
</dbReference>
<dbReference type="SUPFAM" id="SSF141091">
    <property type="entry name" value="L21p-like"/>
    <property type="match status" value="1"/>
</dbReference>
<dbReference type="GO" id="GO:0005840">
    <property type="term" value="C:ribosome"/>
    <property type="evidence" value="ECO:0007669"/>
    <property type="project" value="UniProtKB-KW"/>
</dbReference>
<dbReference type="InterPro" id="IPR001787">
    <property type="entry name" value="Ribosomal_bL21"/>
</dbReference>
<dbReference type="InterPro" id="IPR018258">
    <property type="entry name" value="Ribosomal_bL21_CS"/>
</dbReference>
<dbReference type="PROSITE" id="PS01169">
    <property type="entry name" value="RIBOSOMAL_L21"/>
    <property type="match status" value="1"/>
</dbReference>
<dbReference type="InterPro" id="IPR028909">
    <property type="entry name" value="bL21-like"/>
</dbReference>
<comment type="caution">
    <text evidence="8">The sequence shown here is derived from an EMBL/GenBank/DDBJ whole genome shotgun (WGS) entry which is preliminary data.</text>
</comment>
<keyword evidence="2 7" id="KW-0699">rRNA-binding</keyword>
<sequence length="66" mass="7609">GEKLTLDQVLFLNDGNGNVKIGNPLVAGVRVIAEVMEQGKHKKITVFKYKRRKNYRKKQGHRQPYT</sequence>
<dbReference type="STRING" id="378794.GCA_001570625_01928"/>
<evidence type="ECO:0000256" key="5">
    <source>
        <dbReference type="ARBA" id="ARBA00023274"/>
    </source>
</evidence>
<dbReference type="EMBL" id="DNZF01000023">
    <property type="protein sequence ID" value="HBK52486.1"/>
    <property type="molecule type" value="Genomic_DNA"/>
</dbReference>
<reference evidence="8 9" key="1">
    <citation type="journal article" date="2018" name="Nat. Biotechnol.">
        <title>A standardized bacterial taxonomy based on genome phylogeny substantially revises the tree of life.</title>
        <authorList>
            <person name="Parks D.H."/>
            <person name="Chuvochina M."/>
            <person name="Waite D.W."/>
            <person name="Rinke C."/>
            <person name="Skarshewski A."/>
            <person name="Chaumeil P.A."/>
            <person name="Hugenholtz P."/>
        </authorList>
    </citation>
    <scope>NUCLEOTIDE SEQUENCE [LARGE SCALE GENOMIC DNA]</scope>
    <source>
        <strain evidence="8">UBA10948</strain>
    </source>
</reference>
<evidence type="ECO:0000256" key="3">
    <source>
        <dbReference type="ARBA" id="ARBA00022884"/>
    </source>
</evidence>
<name>A0A354YUX2_9FIRM</name>
<organism evidence="8 9">
    <name type="scientific">Syntrophomonas wolfei</name>
    <dbReference type="NCBI Taxonomy" id="863"/>
    <lineage>
        <taxon>Bacteria</taxon>
        <taxon>Bacillati</taxon>
        <taxon>Bacillota</taxon>
        <taxon>Clostridia</taxon>
        <taxon>Eubacteriales</taxon>
        <taxon>Syntrophomonadaceae</taxon>
        <taxon>Syntrophomonas</taxon>
    </lineage>
</organism>
<comment type="function">
    <text evidence="7">This protein binds to 23S rRNA in the presence of protein L20.</text>
</comment>
<evidence type="ECO:0000313" key="9">
    <source>
        <dbReference type="Proteomes" id="UP000263273"/>
    </source>
</evidence>
<dbReference type="AlphaFoldDB" id="A0A354YUX2"/>
<feature type="non-terminal residue" evidence="8">
    <location>
        <position position="1"/>
    </location>
</feature>
<keyword evidence="4 7" id="KW-0689">Ribosomal protein</keyword>
<dbReference type="GO" id="GO:1990904">
    <property type="term" value="C:ribonucleoprotein complex"/>
    <property type="evidence" value="ECO:0007669"/>
    <property type="project" value="UniProtKB-KW"/>
</dbReference>
<feature type="non-terminal residue" evidence="8">
    <location>
        <position position="66"/>
    </location>
</feature>
<dbReference type="InterPro" id="IPR036164">
    <property type="entry name" value="bL21-like_sf"/>
</dbReference>
<keyword evidence="5 7" id="KW-0687">Ribonucleoprotein</keyword>
<gene>
    <name evidence="8" type="primary">rplU</name>
    <name evidence="8" type="ORF">DDZ44_00925</name>
</gene>
<keyword evidence="3 7" id="KW-0694">RNA-binding</keyword>
<comment type="similarity">
    <text evidence="1 7">Belongs to the bacterial ribosomal protein bL21 family.</text>
</comment>
<evidence type="ECO:0000256" key="2">
    <source>
        <dbReference type="ARBA" id="ARBA00022730"/>
    </source>
</evidence>
<dbReference type="GO" id="GO:0005737">
    <property type="term" value="C:cytoplasm"/>
    <property type="evidence" value="ECO:0007669"/>
    <property type="project" value="UniProtKB-ARBA"/>
</dbReference>
<dbReference type="NCBIfam" id="TIGR00061">
    <property type="entry name" value="L21"/>
    <property type="match status" value="1"/>
</dbReference>
<accession>A0A354YUX2</accession>